<keyword evidence="1" id="KW-0175">Coiled coil</keyword>
<dbReference type="AlphaFoldDB" id="A0A5J4IWQ6"/>
<evidence type="ECO:0000313" key="2">
    <source>
        <dbReference type="EMBL" id="GER59336.1"/>
    </source>
</evidence>
<sequence>MKPATLAQIKKELNMRSSDELLNLCLRLGRFKKENKELLTYLLFEAEDEEGYVIHIKEMVDELYDGITNTNMYYLKKSVRKILREVKKCIRYSNSKETEVRLLLYFCEKLLDFKPSVKRNTTLMNLCERQLAMAAKQIDKLHEDLQMDYEEELNELNKELRKY</sequence>
<organism evidence="2 3">
    <name type="scientific">Patiriisocius marinus</name>
    <dbReference type="NCBI Taxonomy" id="1397112"/>
    <lineage>
        <taxon>Bacteria</taxon>
        <taxon>Pseudomonadati</taxon>
        <taxon>Bacteroidota</taxon>
        <taxon>Flavobacteriia</taxon>
        <taxon>Flavobacteriales</taxon>
        <taxon>Flavobacteriaceae</taxon>
        <taxon>Patiriisocius</taxon>
    </lineage>
</organism>
<dbReference type="RefSeq" id="WP_151673549.1">
    <property type="nucleotide sequence ID" value="NZ_BKCG01000003.1"/>
</dbReference>
<reference evidence="2 3" key="1">
    <citation type="submission" date="2019-08" db="EMBL/GenBank/DDBJ databases">
        <title>Draft genome sequence of Ulvibacter marinus type strain NBRC 109484.</title>
        <authorList>
            <person name="Kawano K."/>
            <person name="Ushijima N."/>
            <person name="Kihara M."/>
            <person name="Itoh H."/>
        </authorList>
    </citation>
    <scope>NUCLEOTIDE SEQUENCE [LARGE SCALE GENOMIC DNA]</scope>
    <source>
        <strain evidence="2 3">NBRC 109484</strain>
    </source>
</reference>
<dbReference type="OrthoDB" id="978748at2"/>
<name>A0A5J4IWQ6_9FLAO</name>
<proteinExistence type="predicted"/>
<feature type="coiled-coil region" evidence="1">
    <location>
        <begin position="124"/>
        <end position="162"/>
    </location>
</feature>
<dbReference type="Proteomes" id="UP000326509">
    <property type="component" value="Unassembled WGS sequence"/>
</dbReference>
<keyword evidence="3" id="KW-1185">Reference proteome</keyword>
<comment type="caution">
    <text evidence="2">The sequence shown here is derived from an EMBL/GenBank/DDBJ whole genome shotgun (WGS) entry which is preliminary data.</text>
</comment>
<protein>
    <submittedName>
        <fullName evidence="2">Uncharacterized protein</fullName>
    </submittedName>
</protein>
<evidence type="ECO:0000313" key="3">
    <source>
        <dbReference type="Proteomes" id="UP000326509"/>
    </source>
</evidence>
<gene>
    <name evidence="2" type="ORF">ULMA_14440</name>
</gene>
<evidence type="ECO:0000256" key="1">
    <source>
        <dbReference type="SAM" id="Coils"/>
    </source>
</evidence>
<accession>A0A5J4IWQ6</accession>
<dbReference type="EMBL" id="BKCG01000003">
    <property type="protein sequence ID" value="GER59336.1"/>
    <property type="molecule type" value="Genomic_DNA"/>
</dbReference>